<dbReference type="SUPFAM" id="SSF51197">
    <property type="entry name" value="Clavaminate synthase-like"/>
    <property type="match status" value="1"/>
</dbReference>
<evidence type="ECO:0000313" key="7">
    <source>
        <dbReference type="Proteomes" id="UP000094094"/>
    </source>
</evidence>
<proteinExistence type="predicted"/>
<feature type="domain" description="TauD/TfdA-like" evidence="5">
    <location>
        <begin position="29"/>
        <end position="205"/>
    </location>
</feature>
<dbReference type="GO" id="GO:0017000">
    <property type="term" value="P:antibiotic biosynthetic process"/>
    <property type="evidence" value="ECO:0007669"/>
    <property type="project" value="UniProtKB-KW"/>
</dbReference>
<reference evidence="6 7" key="1">
    <citation type="submission" date="2016-09" db="EMBL/GenBank/DDBJ databases">
        <title>Complete genome sequencing of Streptomyces lydicus 103 and metabolic pathways analysis of antibiotic biosynthesis.</title>
        <authorList>
            <person name="Jia N."/>
            <person name="Ding M.-Z."/>
            <person name="Gao F."/>
            <person name="Yuan Y.-J."/>
        </authorList>
    </citation>
    <scope>NUCLEOTIDE SEQUENCE [LARGE SCALE GENOMIC DNA]</scope>
    <source>
        <strain evidence="6 7">103</strain>
    </source>
</reference>
<dbReference type="Proteomes" id="UP000094094">
    <property type="component" value="Chromosome"/>
</dbReference>
<evidence type="ECO:0000256" key="2">
    <source>
        <dbReference type="ARBA" id="ARBA00023002"/>
    </source>
</evidence>
<keyword evidence="7" id="KW-1185">Reference proteome</keyword>
<accession>A0A1D7VL71</accession>
<evidence type="ECO:0000259" key="5">
    <source>
        <dbReference type="Pfam" id="PF02668"/>
    </source>
</evidence>
<evidence type="ECO:0000256" key="4">
    <source>
        <dbReference type="ARBA" id="ARBA00023194"/>
    </source>
</evidence>
<protein>
    <recommendedName>
        <fullName evidence="5">TauD/TfdA-like domain-containing protein</fullName>
    </recommendedName>
</protein>
<gene>
    <name evidence="6" type="ORF">SL103_15695</name>
</gene>
<organism evidence="6 7">
    <name type="scientific">Streptomyces lydicus</name>
    <dbReference type="NCBI Taxonomy" id="47763"/>
    <lineage>
        <taxon>Bacteria</taxon>
        <taxon>Bacillati</taxon>
        <taxon>Actinomycetota</taxon>
        <taxon>Actinomycetes</taxon>
        <taxon>Kitasatosporales</taxon>
        <taxon>Streptomycetaceae</taxon>
        <taxon>Streptomyces</taxon>
    </lineage>
</organism>
<comment type="cofactor">
    <cofactor evidence="1">
        <name>Fe(2+)</name>
        <dbReference type="ChEBI" id="CHEBI:29033"/>
    </cofactor>
</comment>
<sequence length="210" mass="22882">MGKTLGDPMPETDAAVLPYVEHGIMLNLTADAGRTSDASLQPFATNFLTLHTEGSTRPARRQPRLIVLMCCEPGDGTAARTVVVPMAAVRRRLSPDDAALLARVRYRAADGPPPLLRTVDGAPVFSFRDFHTAPLEWELAGDPAAADEVGPALRRLLAAMYHPAEARAVEWRRGMLLAVDNHRFFHGRTAGDGRAPEIPRHLKRLRLLGG</sequence>
<dbReference type="InterPro" id="IPR003819">
    <property type="entry name" value="TauD/TfdA-like"/>
</dbReference>
<dbReference type="InterPro" id="IPR050411">
    <property type="entry name" value="AlphaKG_dependent_hydroxylases"/>
</dbReference>
<dbReference type="PANTHER" id="PTHR10696:SF56">
    <property type="entry name" value="TAUD_TFDA-LIKE DOMAIN-CONTAINING PROTEIN"/>
    <property type="match status" value="1"/>
</dbReference>
<dbReference type="InterPro" id="IPR042098">
    <property type="entry name" value="TauD-like_sf"/>
</dbReference>
<evidence type="ECO:0000256" key="1">
    <source>
        <dbReference type="ARBA" id="ARBA00001954"/>
    </source>
</evidence>
<keyword evidence="3" id="KW-0408">Iron</keyword>
<dbReference type="AlphaFoldDB" id="A0A1D7VL71"/>
<dbReference type="EMBL" id="CP017157">
    <property type="protein sequence ID" value="AOP47516.1"/>
    <property type="molecule type" value="Genomic_DNA"/>
</dbReference>
<dbReference type="PANTHER" id="PTHR10696">
    <property type="entry name" value="GAMMA-BUTYROBETAINE HYDROXYLASE-RELATED"/>
    <property type="match status" value="1"/>
</dbReference>
<dbReference type="Gene3D" id="3.60.130.10">
    <property type="entry name" value="Clavaminate synthase-like"/>
    <property type="match status" value="1"/>
</dbReference>
<name>A0A1D7VL71_9ACTN</name>
<evidence type="ECO:0000256" key="3">
    <source>
        <dbReference type="ARBA" id="ARBA00023004"/>
    </source>
</evidence>
<dbReference type="KEGG" id="slc:SL103_15695"/>
<keyword evidence="2" id="KW-0560">Oxidoreductase</keyword>
<dbReference type="GO" id="GO:0016491">
    <property type="term" value="F:oxidoreductase activity"/>
    <property type="evidence" value="ECO:0007669"/>
    <property type="project" value="UniProtKB-KW"/>
</dbReference>
<evidence type="ECO:0000313" key="6">
    <source>
        <dbReference type="EMBL" id="AOP47516.1"/>
    </source>
</evidence>
<dbReference type="Pfam" id="PF02668">
    <property type="entry name" value="TauD"/>
    <property type="match status" value="1"/>
</dbReference>
<keyword evidence="4" id="KW-0045">Antibiotic biosynthesis</keyword>